<dbReference type="PANTHER" id="PTHR32114:SF2">
    <property type="entry name" value="ABC TRANSPORTER ABCH.3"/>
    <property type="match status" value="1"/>
</dbReference>
<keyword evidence="1" id="KW-0175">Coiled coil</keyword>
<keyword evidence="3" id="KW-0540">Nuclease</keyword>
<feature type="coiled-coil region" evidence="1">
    <location>
        <begin position="650"/>
        <end position="722"/>
    </location>
</feature>
<feature type="coiled-coil region" evidence="1">
    <location>
        <begin position="479"/>
        <end position="522"/>
    </location>
</feature>
<gene>
    <name evidence="3" type="ORF">SAMN05216325_11911</name>
</gene>
<dbReference type="Gene3D" id="3.40.50.300">
    <property type="entry name" value="P-loop containing nucleotide triphosphate hydrolases"/>
    <property type="match status" value="2"/>
</dbReference>
<evidence type="ECO:0000259" key="2">
    <source>
        <dbReference type="Pfam" id="PF13476"/>
    </source>
</evidence>
<feature type="coiled-coil region" evidence="1">
    <location>
        <begin position="566"/>
        <end position="593"/>
    </location>
</feature>
<dbReference type="InterPro" id="IPR038729">
    <property type="entry name" value="Rad50/SbcC_AAA"/>
</dbReference>
<keyword evidence="3" id="KW-0269">Exonuclease</keyword>
<name>A0A1H8GP71_9PROT</name>
<dbReference type="GO" id="GO:0016887">
    <property type="term" value="F:ATP hydrolysis activity"/>
    <property type="evidence" value="ECO:0007669"/>
    <property type="project" value="InterPro"/>
</dbReference>
<evidence type="ECO:0000256" key="1">
    <source>
        <dbReference type="SAM" id="Coils"/>
    </source>
</evidence>
<dbReference type="AlphaFoldDB" id="A0A1H8GP71"/>
<keyword evidence="3" id="KW-0378">Hydrolase</keyword>
<dbReference type="SUPFAM" id="SSF52540">
    <property type="entry name" value="P-loop containing nucleoside triphosphate hydrolases"/>
    <property type="match status" value="1"/>
</dbReference>
<accession>A0A1H8GP71</accession>
<feature type="domain" description="Rad50/SbcC-type AAA" evidence="2">
    <location>
        <begin position="6"/>
        <end position="208"/>
    </location>
</feature>
<evidence type="ECO:0000313" key="3">
    <source>
        <dbReference type="EMBL" id="SEN45921.1"/>
    </source>
</evidence>
<dbReference type="PANTHER" id="PTHR32114">
    <property type="entry name" value="ABC TRANSPORTER ABCH.3"/>
    <property type="match status" value="1"/>
</dbReference>
<proteinExistence type="predicted"/>
<sequence>MRIQQLRFKNLSSLHGEWVIDLTHPEFVADGIFAITGPTGAGKTTILDAICLALYGRTPRLSRITKRDNALMSRQTGECFAEVVFETQMGCYRCHWSQRRARRKPENDLQVPKHEIADASSGAILETKILEVAACVERLTGMDFERFTRSMLLAQGGFAAFLQADSNERAPILEQITGTEVYSLISIKAHERARAEREKLNLLKTEMSGITVFSHEQIEQMRSELVAAQHHETELTAKMIEAGKALAWLKNMDELHNEIKLLKEEEKKLEAERKAFEPKRKHLRRADAAAGLEGNYATLGSVRKQQDEDRQVVASEISRLPDVESSVRQFESALRAAEEAVEKSRFAQKNVAPLIQKVRTIDYQLSEMQRVIKTDAAYCRKMADQIESDRKQLTQQHKQLETTRKEFACIHDDLQKNSQDGQLVGELAGIEARIKQLIAAEQDIASKTAEQTKIKKQLEFEVKKLAECTDLSAVRKQELETVRKQIDCQREALDKLLNSRHLREYRAEKDALLREMVLLQKIADLESERMQLEEGKPCPLCGSLQHPFAQDHQPPVNESEQKIAALAGLIEKAEQFEAEIRTLETAEQVAQKALAVAEKNEADTVNAIRIVEKSLQDITVLLAQNHAQCAELRQSVLTRLEPFGVPAAVVLDMLQILERLKKQMRNWQDNMEKKSVLDKQITELEATLKSDTAVLETHEKVLLEKRAELSKLEKNFETLNLERRQLFGMLHPDDEEVRLEKAFADAESVQKKARQSCDDAKKQLHAITVRIAALKSRLDNRSNELEALETFFLAALRAAGFADEQQFVASRLTVEDFRKLKTEERALDDRLADMQARKKDREQRLSVESEKCLTVQTSETLEAKIGALEALLTQQREATAGLKLALAQNQQAMEQIGVKQSAVNAQKKECDRWERLHALIGSADGKKYRNFAQGLTFEWMIRHANRQLQKLTDRYLLIHDLEQPLELNVIDNYQAGEIRTTKNLSGGESFIISLALALGLSKMASSNVRVDSLFLDEGFGSLDEEALEIALDTLAGLRQDGKLIAVISHVPLLKERIGVQIQVIPLVGGRSRLAGPGCRRIEQS</sequence>
<dbReference type="Proteomes" id="UP000199459">
    <property type="component" value="Unassembled WGS sequence"/>
</dbReference>
<dbReference type="STRING" id="917.SAMN05216326_14214"/>
<dbReference type="OrthoDB" id="9795626at2"/>
<dbReference type="Pfam" id="PF13558">
    <property type="entry name" value="SbcC_Walker_B"/>
    <property type="match status" value="1"/>
</dbReference>
<organism evidence="3 4">
    <name type="scientific">Nitrosomonas marina</name>
    <dbReference type="NCBI Taxonomy" id="917"/>
    <lineage>
        <taxon>Bacteria</taxon>
        <taxon>Pseudomonadati</taxon>
        <taxon>Pseudomonadota</taxon>
        <taxon>Betaproteobacteria</taxon>
        <taxon>Nitrosomonadales</taxon>
        <taxon>Nitrosomonadaceae</taxon>
        <taxon>Nitrosomonas</taxon>
    </lineage>
</organism>
<dbReference type="GO" id="GO:0004527">
    <property type="term" value="F:exonuclease activity"/>
    <property type="evidence" value="ECO:0007669"/>
    <property type="project" value="UniProtKB-KW"/>
</dbReference>
<dbReference type="Pfam" id="PF13476">
    <property type="entry name" value="AAA_23"/>
    <property type="match status" value="1"/>
</dbReference>
<protein>
    <submittedName>
        <fullName evidence="3">Exonuclease SbcC</fullName>
    </submittedName>
</protein>
<evidence type="ECO:0000313" key="4">
    <source>
        <dbReference type="Proteomes" id="UP000199459"/>
    </source>
</evidence>
<feature type="coiled-coil region" evidence="1">
    <location>
        <begin position="245"/>
        <end position="275"/>
    </location>
</feature>
<dbReference type="GO" id="GO:0006302">
    <property type="term" value="P:double-strand break repair"/>
    <property type="evidence" value="ECO:0007669"/>
    <property type="project" value="InterPro"/>
</dbReference>
<reference evidence="3 4" key="1">
    <citation type="submission" date="2016-10" db="EMBL/GenBank/DDBJ databases">
        <authorList>
            <person name="de Groot N.N."/>
        </authorList>
    </citation>
    <scope>NUCLEOTIDE SEQUENCE [LARGE SCALE GENOMIC DNA]</scope>
    <source>
        <strain evidence="3 4">Nm22</strain>
    </source>
</reference>
<dbReference type="EMBL" id="FOCP01000019">
    <property type="protein sequence ID" value="SEN45921.1"/>
    <property type="molecule type" value="Genomic_DNA"/>
</dbReference>
<dbReference type="RefSeq" id="WP_090633487.1">
    <property type="nucleotide sequence ID" value="NZ_FOCP01000019.1"/>
</dbReference>
<feature type="coiled-coil region" evidence="1">
    <location>
        <begin position="817"/>
        <end position="878"/>
    </location>
</feature>
<dbReference type="InterPro" id="IPR027417">
    <property type="entry name" value="P-loop_NTPase"/>
</dbReference>